<evidence type="ECO:0000313" key="1">
    <source>
        <dbReference type="EMBL" id="KKR39051.1"/>
    </source>
</evidence>
<proteinExistence type="predicted"/>
<dbReference type="AlphaFoldDB" id="A0A0G0QNW2"/>
<name>A0A0G0QNW2_9BACT</name>
<evidence type="ECO:0000313" key="2">
    <source>
        <dbReference type="Proteomes" id="UP000034687"/>
    </source>
</evidence>
<accession>A0A0G0QNW2</accession>
<organism evidence="1 2">
    <name type="scientific">Candidatus Woesebacteria bacterium GW2011_GWB1_40_101</name>
    <dbReference type="NCBI Taxonomy" id="1618575"/>
    <lineage>
        <taxon>Bacteria</taxon>
        <taxon>Candidatus Woeseibacteriota</taxon>
    </lineage>
</organism>
<dbReference type="Proteomes" id="UP000034687">
    <property type="component" value="Unassembled WGS sequence"/>
</dbReference>
<protein>
    <submittedName>
        <fullName evidence="1">Uncharacterized protein</fullName>
    </submittedName>
</protein>
<comment type="caution">
    <text evidence="1">The sequence shown here is derived from an EMBL/GenBank/DDBJ whole genome shotgun (WGS) entry which is preliminary data.</text>
</comment>
<dbReference type="EMBL" id="LBXW01000015">
    <property type="protein sequence ID" value="KKR39051.1"/>
    <property type="molecule type" value="Genomic_DNA"/>
</dbReference>
<sequence length="116" mass="13333">MSAENPNEQLSQGPEQQEWQGQGWEYLIISLMGEKSIYVESRVNQRWFGGSVENDDIIKEYNEKFRRLKDSPKGRSLRDCFNLLGNDGWELVVGVAASDIENVVGRTALIFKRPRL</sequence>
<gene>
    <name evidence="1" type="ORF">UT72_C0015G0002</name>
</gene>
<reference evidence="1 2" key="1">
    <citation type="journal article" date="2015" name="Nature">
        <title>rRNA introns, odd ribosomes, and small enigmatic genomes across a large radiation of phyla.</title>
        <authorList>
            <person name="Brown C.T."/>
            <person name="Hug L.A."/>
            <person name="Thomas B.C."/>
            <person name="Sharon I."/>
            <person name="Castelle C.J."/>
            <person name="Singh A."/>
            <person name="Wilkins M.J."/>
            <person name="Williams K.H."/>
            <person name="Banfield J.F."/>
        </authorList>
    </citation>
    <scope>NUCLEOTIDE SEQUENCE [LARGE SCALE GENOMIC DNA]</scope>
</reference>